<evidence type="ECO:0000259" key="2">
    <source>
        <dbReference type="Pfam" id="PF09084"/>
    </source>
</evidence>
<accession>A0ABN2AET0</accession>
<keyword evidence="1" id="KW-0732">Signal</keyword>
<dbReference type="EMBL" id="BAAAOR010000015">
    <property type="protein sequence ID" value="GAA1517816.1"/>
    <property type="molecule type" value="Genomic_DNA"/>
</dbReference>
<dbReference type="InterPro" id="IPR015168">
    <property type="entry name" value="SsuA/THI5"/>
</dbReference>
<proteinExistence type="predicted"/>
<organism evidence="3 4">
    <name type="scientific">Nocardioides humi</name>
    <dbReference type="NCBI Taxonomy" id="449461"/>
    <lineage>
        <taxon>Bacteria</taxon>
        <taxon>Bacillati</taxon>
        <taxon>Actinomycetota</taxon>
        <taxon>Actinomycetes</taxon>
        <taxon>Propionibacteriales</taxon>
        <taxon>Nocardioidaceae</taxon>
        <taxon>Nocardioides</taxon>
    </lineage>
</organism>
<gene>
    <name evidence="3" type="ORF">GCM10009788_22430</name>
</gene>
<feature type="chain" id="PRO_5046373133" evidence="1">
    <location>
        <begin position="31"/>
        <end position="357"/>
    </location>
</feature>
<comment type="caution">
    <text evidence="3">The sequence shown here is derived from an EMBL/GenBank/DDBJ whole genome shotgun (WGS) entry which is preliminary data.</text>
</comment>
<evidence type="ECO:0000313" key="4">
    <source>
        <dbReference type="Proteomes" id="UP001500842"/>
    </source>
</evidence>
<evidence type="ECO:0000313" key="3">
    <source>
        <dbReference type="EMBL" id="GAA1517816.1"/>
    </source>
</evidence>
<reference evidence="3 4" key="1">
    <citation type="journal article" date="2019" name="Int. J. Syst. Evol. Microbiol.">
        <title>The Global Catalogue of Microorganisms (GCM) 10K type strain sequencing project: providing services to taxonomists for standard genome sequencing and annotation.</title>
        <authorList>
            <consortium name="The Broad Institute Genomics Platform"/>
            <consortium name="The Broad Institute Genome Sequencing Center for Infectious Disease"/>
            <person name="Wu L."/>
            <person name="Ma J."/>
        </authorList>
    </citation>
    <scope>NUCLEOTIDE SEQUENCE [LARGE SCALE GENOMIC DNA]</scope>
    <source>
        <strain evidence="3 4">JCM 14942</strain>
    </source>
</reference>
<dbReference type="PROSITE" id="PS51257">
    <property type="entry name" value="PROKAR_LIPOPROTEIN"/>
    <property type="match status" value="1"/>
</dbReference>
<keyword evidence="4" id="KW-1185">Reference proteome</keyword>
<dbReference type="Pfam" id="PF09084">
    <property type="entry name" value="NMT1"/>
    <property type="match status" value="1"/>
</dbReference>
<feature type="domain" description="SsuA/THI5-like" evidence="2">
    <location>
        <begin position="136"/>
        <end position="280"/>
    </location>
</feature>
<name>A0ABN2AET0_9ACTN</name>
<sequence>MKPSPVPREGSRLRRGALVLLTALSVTALAGCGSDSTPVKALAADAALPDDVADGTVLRLGIPDAEVALETSGLIDEVEGYRIEWANISGGPQSLEAFRAGALDASSVAEIPPLFATWTDTPVKIFAVSENPDPLDNPIYELGVAPGVEVGDLADLKGKKIAYSPGQAQGALVLKALQKAGLAQDDVELVELQSVNDTYVNALGSKQVDVAPLGGTLLTSYLAKYGPDGGTSIRTGIRDDASVLYGPAEVFEDADKAAALKDFVRLWVKARQWVKDHPDEFAQAYYVEHEGLTLEDGKRLLATSANRDVIGSWDDFIARQQETADLLSSEQGHPELDVTTLYDRRYEQVVADALGGS</sequence>
<dbReference type="SUPFAM" id="SSF53850">
    <property type="entry name" value="Periplasmic binding protein-like II"/>
    <property type="match status" value="1"/>
</dbReference>
<dbReference type="PANTHER" id="PTHR30024">
    <property type="entry name" value="ALIPHATIC SULFONATES-BINDING PROTEIN-RELATED"/>
    <property type="match status" value="1"/>
</dbReference>
<dbReference type="Proteomes" id="UP001500842">
    <property type="component" value="Unassembled WGS sequence"/>
</dbReference>
<protein>
    <submittedName>
        <fullName evidence="3">ABC transporter substrate-binding protein</fullName>
    </submittedName>
</protein>
<dbReference type="Gene3D" id="3.40.190.10">
    <property type="entry name" value="Periplasmic binding protein-like II"/>
    <property type="match status" value="2"/>
</dbReference>
<evidence type="ECO:0000256" key="1">
    <source>
        <dbReference type="SAM" id="SignalP"/>
    </source>
</evidence>
<feature type="signal peptide" evidence="1">
    <location>
        <begin position="1"/>
        <end position="30"/>
    </location>
</feature>
<dbReference type="PANTHER" id="PTHR30024:SF48">
    <property type="entry name" value="ABC TRANSPORTER SUBSTRATE-BINDING PROTEIN"/>
    <property type="match status" value="1"/>
</dbReference>
<dbReference type="RefSeq" id="WP_141004723.1">
    <property type="nucleotide sequence ID" value="NZ_BAAAOR010000015.1"/>
</dbReference>